<gene>
    <name evidence="7" type="ORF">MELLADRAFT_90299</name>
</gene>
<dbReference type="GO" id="GO:0003723">
    <property type="term" value="F:RNA binding"/>
    <property type="evidence" value="ECO:0007669"/>
    <property type="project" value="UniProtKB-KW"/>
</dbReference>
<dbReference type="EMBL" id="GL883125">
    <property type="protein sequence ID" value="EGG03329.1"/>
    <property type="molecule type" value="Genomic_DNA"/>
</dbReference>
<dbReference type="InterPro" id="IPR022712">
    <property type="entry name" value="Beta_Casp"/>
</dbReference>
<evidence type="ECO:0000256" key="5">
    <source>
        <dbReference type="SAM" id="MobiDB-lite"/>
    </source>
</evidence>
<name>F4RWF7_MELLP</name>
<dbReference type="GO" id="GO:0006398">
    <property type="term" value="P:mRNA 3'-end processing by stem-loop binding and cleavage"/>
    <property type="evidence" value="ECO:0007669"/>
    <property type="project" value="InterPro"/>
</dbReference>
<feature type="region of interest" description="Disordered" evidence="5">
    <location>
        <begin position="252"/>
        <end position="305"/>
    </location>
</feature>
<dbReference type="Pfam" id="PF13299">
    <property type="entry name" value="CPSF100_C"/>
    <property type="match status" value="1"/>
</dbReference>
<dbReference type="STRING" id="747676.F4RWF7"/>
<evidence type="ECO:0000256" key="2">
    <source>
        <dbReference type="ARBA" id="ARBA00022664"/>
    </source>
</evidence>
<dbReference type="OrthoDB" id="64353at2759"/>
<dbReference type="InParanoid" id="F4RWF7"/>
<dbReference type="Gene3D" id="3.40.50.10890">
    <property type="match status" value="1"/>
</dbReference>
<dbReference type="RefSeq" id="XP_007413464.1">
    <property type="nucleotide sequence ID" value="XM_007413402.1"/>
</dbReference>
<dbReference type="GO" id="GO:0005847">
    <property type="term" value="C:mRNA cleavage and polyadenylation specificity factor complex"/>
    <property type="evidence" value="ECO:0007669"/>
    <property type="project" value="InterPro"/>
</dbReference>
<dbReference type="Pfam" id="PF10996">
    <property type="entry name" value="Beta-Casp"/>
    <property type="match status" value="1"/>
</dbReference>
<dbReference type="Proteomes" id="UP000001072">
    <property type="component" value="Unassembled WGS sequence"/>
</dbReference>
<protein>
    <recommendedName>
        <fullName evidence="4">Cleavage and polyadenylation specificity factor subunit 2</fullName>
    </recommendedName>
    <alternativeName>
        <fullName evidence="4">Cleavage and polyadenylation specificity factor 100 kDa subunit</fullName>
    </alternativeName>
</protein>
<evidence type="ECO:0000313" key="8">
    <source>
        <dbReference type="Proteomes" id="UP000001072"/>
    </source>
</evidence>
<dbReference type="FunCoup" id="F4RWF7">
    <property type="interactions" value="799"/>
</dbReference>
<keyword evidence="8" id="KW-1185">Reference proteome</keyword>
<sequence length="695" mass="78045">MAIGNGMSRPLVMMIGTERSLTKSIRKKDRDQVLFMTYITSFDLTDTIASTLRSSHSVFIPTDASARLIELIIMLDTLWTTSRLEPFPLCLVSQTGKDMITFLRSLTEWMSPLTPTESQLKSRARDEGPGGIALRLRNLKFFNSIEALESQTAAIQPKCILAVPLTMAYGFSRRMFTRHVGKPGNLVVLTSMGEKESLTRWLADQVNEKSEAKYGSGTIPEPIDLNTSVSVELKRKVVLEGEELEQYLEDKQRAKERRTKHEAMLVRSRRMIDEEDDSDRMSSSDDQESNSETETQEKPASRKKPFTKLTQAKVATWDEFVDETETIAFDIYVKGSHRIKMFPFVDRRRKVDAYGEMLNVDEWLRRGDSVQESTIKNENVGKKRKWEEGEEGEDGVEEPPHKFVSETEEVKVVCKVLLIDLEGKADGRALQTIIPHINPKTVVLINGTSETHQEFISNVSAIPSFTTQIFSPKIGECSVIGHDTKSFSVRLSDDLMSSIKLSKVEGFEVGYLTGILQVLDESSIPTLERLPIGLNNSTQLTRYNQRTSKPKDTENEESKLDISHRLDALPITSSTIFIGEIKLIGLKSYLNSIGIQAEFTGEGVLICGPVSNKPSNNNSTTNPIQKGGEKIKYEILNQEEGIEEGSKELMELKVLVKKNSKGELSIEGPIGFNFFYIRDAIYSLHSSMSQSSHGK</sequence>
<keyword evidence="4" id="KW-0694">RNA-binding</keyword>
<comment type="similarity">
    <text evidence="4">Belongs to the metallo-beta-lactamase superfamily. RNA-metabolizing metallo-beta-lactamase-like family. CPSF2/YSH1 subfamily.</text>
</comment>
<evidence type="ECO:0000313" key="7">
    <source>
        <dbReference type="EMBL" id="EGG03329.1"/>
    </source>
</evidence>
<dbReference type="SUPFAM" id="SSF56281">
    <property type="entry name" value="Metallo-hydrolase/oxidoreductase"/>
    <property type="match status" value="1"/>
</dbReference>
<dbReference type="HOGENOM" id="CLU_002227_0_0_1"/>
<reference evidence="8" key="1">
    <citation type="journal article" date="2011" name="Proc. Natl. Acad. Sci. U.S.A.">
        <title>Obligate biotrophy features unraveled by the genomic analysis of rust fungi.</title>
        <authorList>
            <person name="Duplessis S."/>
            <person name="Cuomo C.A."/>
            <person name="Lin Y.-C."/>
            <person name="Aerts A."/>
            <person name="Tisserant E."/>
            <person name="Veneault-Fourrey C."/>
            <person name="Joly D.L."/>
            <person name="Hacquard S."/>
            <person name="Amselem J."/>
            <person name="Cantarel B.L."/>
            <person name="Chiu R."/>
            <person name="Coutinho P.M."/>
            <person name="Feau N."/>
            <person name="Field M."/>
            <person name="Frey P."/>
            <person name="Gelhaye E."/>
            <person name="Goldberg J."/>
            <person name="Grabherr M.G."/>
            <person name="Kodira C.D."/>
            <person name="Kohler A."/>
            <person name="Kuees U."/>
            <person name="Lindquist E.A."/>
            <person name="Lucas S.M."/>
            <person name="Mago R."/>
            <person name="Mauceli E."/>
            <person name="Morin E."/>
            <person name="Murat C."/>
            <person name="Pangilinan J.L."/>
            <person name="Park R."/>
            <person name="Pearson M."/>
            <person name="Quesneville H."/>
            <person name="Rouhier N."/>
            <person name="Sakthikumar S."/>
            <person name="Salamov A.A."/>
            <person name="Schmutz J."/>
            <person name="Selles B."/>
            <person name="Shapiro H."/>
            <person name="Tanguay P."/>
            <person name="Tuskan G.A."/>
            <person name="Henrissat B."/>
            <person name="Van de Peer Y."/>
            <person name="Rouze P."/>
            <person name="Ellis J.G."/>
            <person name="Dodds P.N."/>
            <person name="Schein J.E."/>
            <person name="Zhong S."/>
            <person name="Hamelin R.C."/>
            <person name="Grigoriev I.V."/>
            <person name="Szabo L.J."/>
            <person name="Martin F."/>
        </authorList>
    </citation>
    <scope>NUCLEOTIDE SEQUENCE [LARGE SCALE GENOMIC DNA]</scope>
    <source>
        <strain evidence="8">98AG31 / pathotype 3-4-7</strain>
    </source>
</reference>
<dbReference type="GeneID" id="18935519"/>
<accession>F4RWF7</accession>
<organism evidence="8">
    <name type="scientific">Melampsora larici-populina (strain 98AG31 / pathotype 3-4-7)</name>
    <name type="common">Poplar leaf rust fungus</name>
    <dbReference type="NCBI Taxonomy" id="747676"/>
    <lineage>
        <taxon>Eukaryota</taxon>
        <taxon>Fungi</taxon>
        <taxon>Dikarya</taxon>
        <taxon>Basidiomycota</taxon>
        <taxon>Pucciniomycotina</taxon>
        <taxon>Pucciniomycetes</taxon>
        <taxon>Pucciniales</taxon>
        <taxon>Melampsoraceae</taxon>
        <taxon>Melampsora</taxon>
    </lineage>
</organism>
<dbReference type="InterPro" id="IPR027075">
    <property type="entry name" value="CPSF2"/>
</dbReference>
<dbReference type="InterPro" id="IPR025069">
    <property type="entry name" value="Cpsf2_C"/>
</dbReference>
<proteinExistence type="inferred from homology"/>
<dbReference type="VEuPathDB" id="FungiDB:MELLADRAFT_90299"/>
<dbReference type="SMART" id="SM01027">
    <property type="entry name" value="Beta-Casp"/>
    <property type="match status" value="1"/>
</dbReference>
<evidence type="ECO:0000256" key="3">
    <source>
        <dbReference type="ARBA" id="ARBA00023242"/>
    </source>
</evidence>
<feature type="compositionally biased region" description="Basic and acidic residues" evidence="5">
    <location>
        <begin position="252"/>
        <end position="264"/>
    </location>
</feature>
<keyword evidence="2 4" id="KW-0507">mRNA processing</keyword>
<keyword evidence="3 4" id="KW-0539">Nucleus</keyword>
<evidence type="ECO:0000256" key="1">
    <source>
        <dbReference type="ARBA" id="ARBA00004123"/>
    </source>
</evidence>
<dbReference type="KEGG" id="mlr:MELLADRAFT_90299"/>
<dbReference type="eggNOG" id="KOG1135">
    <property type="taxonomic scope" value="Eukaryota"/>
</dbReference>
<dbReference type="AlphaFoldDB" id="F4RWF7"/>
<feature type="domain" description="Beta-Casp" evidence="6">
    <location>
        <begin position="68"/>
        <end position="196"/>
    </location>
</feature>
<comment type="subcellular location">
    <subcellularLocation>
        <location evidence="1 4">Nucleus</location>
    </subcellularLocation>
</comment>
<evidence type="ECO:0000259" key="6">
    <source>
        <dbReference type="SMART" id="SM01027"/>
    </source>
</evidence>
<evidence type="ECO:0000256" key="4">
    <source>
        <dbReference type="RuleBase" id="RU365006"/>
    </source>
</evidence>
<dbReference type="PANTHER" id="PTHR45922:SF1">
    <property type="entry name" value="CLEAVAGE AND POLYADENYLATION SPECIFICITY FACTOR SUBUNIT 2"/>
    <property type="match status" value="1"/>
</dbReference>
<dbReference type="PANTHER" id="PTHR45922">
    <property type="entry name" value="CLEAVAGE AND POLYADENYLATION SPECIFICITY FACTOR SUBUNIT 2"/>
    <property type="match status" value="1"/>
</dbReference>
<dbReference type="InterPro" id="IPR036866">
    <property type="entry name" value="RibonucZ/Hydroxyglut_hydro"/>
</dbReference>